<dbReference type="GO" id="GO:0032797">
    <property type="term" value="C:SMN complex"/>
    <property type="evidence" value="ECO:0007669"/>
    <property type="project" value="TreeGrafter"/>
</dbReference>
<dbReference type="STRING" id="431595.K3WHS7"/>
<protein>
    <recommendedName>
        <fullName evidence="6">Gem-associated protein 2</fullName>
    </recommendedName>
</protein>
<dbReference type="PANTHER" id="PTHR12794:SF0">
    <property type="entry name" value="GEM-ASSOCIATED PROTEIN 2"/>
    <property type="match status" value="1"/>
</dbReference>
<dbReference type="eggNOG" id="ENOG502QPK4">
    <property type="taxonomic scope" value="Eukaryota"/>
</dbReference>
<dbReference type="PIRSF" id="PIRSF038038">
    <property type="entry name" value="SMN_Gemin2"/>
    <property type="match status" value="1"/>
</dbReference>
<keyword evidence="8" id="KW-1185">Reference proteome</keyword>
<name>K3WHS7_GLOUD</name>
<reference evidence="7" key="3">
    <citation type="submission" date="2015-02" db="UniProtKB">
        <authorList>
            <consortium name="EnsemblProtists"/>
        </authorList>
    </citation>
    <scope>IDENTIFICATION</scope>
    <source>
        <strain evidence="7">DAOM BR144</strain>
    </source>
</reference>
<reference evidence="8" key="1">
    <citation type="journal article" date="2010" name="Genome Biol.">
        <title>Genome sequence of the necrotrophic plant pathogen Pythium ultimum reveals original pathogenicity mechanisms and effector repertoire.</title>
        <authorList>
            <person name="Levesque C.A."/>
            <person name="Brouwer H."/>
            <person name="Cano L."/>
            <person name="Hamilton J.P."/>
            <person name="Holt C."/>
            <person name="Huitema E."/>
            <person name="Raffaele S."/>
            <person name="Robideau G.P."/>
            <person name="Thines M."/>
            <person name="Win J."/>
            <person name="Zerillo M.M."/>
            <person name="Beakes G.W."/>
            <person name="Boore J.L."/>
            <person name="Busam D."/>
            <person name="Dumas B."/>
            <person name="Ferriera S."/>
            <person name="Fuerstenberg S.I."/>
            <person name="Gachon C.M."/>
            <person name="Gaulin E."/>
            <person name="Govers F."/>
            <person name="Grenville-Briggs L."/>
            <person name="Horner N."/>
            <person name="Hostetler J."/>
            <person name="Jiang R.H."/>
            <person name="Johnson J."/>
            <person name="Krajaejun T."/>
            <person name="Lin H."/>
            <person name="Meijer H.J."/>
            <person name="Moore B."/>
            <person name="Morris P."/>
            <person name="Phuntmart V."/>
            <person name="Puiu D."/>
            <person name="Shetty J."/>
            <person name="Stajich J.E."/>
            <person name="Tripathy S."/>
            <person name="Wawra S."/>
            <person name="van West P."/>
            <person name="Whitty B.R."/>
            <person name="Coutinho P.M."/>
            <person name="Henrissat B."/>
            <person name="Martin F."/>
            <person name="Thomas P.D."/>
            <person name="Tyler B.M."/>
            <person name="De Vries R.P."/>
            <person name="Kamoun S."/>
            <person name="Yandell M."/>
            <person name="Tisserat N."/>
            <person name="Buell C.R."/>
        </authorList>
    </citation>
    <scope>NUCLEOTIDE SEQUENCE</scope>
    <source>
        <strain evidence="8">DAOM:BR144</strain>
    </source>
</reference>
<evidence type="ECO:0000313" key="7">
    <source>
        <dbReference type="EnsemblProtists" id="PYU1_T004519"/>
    </source>
</evidence>
<dbReference type="VEuPathDB" id="FungiDB:PYU1_G004508"/>
<accession>K3WHS7</accession>
<dbReference type="EnsemblProtists" id="PYU1_T004519">
    <property type="protein sequence ID" value="PYU1_T004519"/>
    <property type="gene ID" value="PYU1_G004508"/>
</dbReference>
<dbReference type="GO" id="GO:0000245">
    <property type="term" value="P:spliceosomal complex assembly"/>
    <property type="evidence" value="ECO:0007669"/>
    <property type="project" value="InterPro"/>
</dbReference>
<keyword evidence="4" id="KW-0508">mRNA splicing</keyword>
<dbReference type="HOGENOM" id="CLU_053222_1_0_1"/>
<dbReference type="InParanoid" id="K3WHS7"/>
<dbReference type="OMA" id="YTYRANA"/>
<organism evidence="7 8">
    <name type="scientific">Globisporangium ultimum (strain ATCC 200006 / CBS 805.95 / DAOM BR144)</name>
    <name type="common">Pythium ultimum</name>
    <dbReference type="NCBI Taxonomy" id="431595"/>
    <lineage>
        <taxon>Eukaryota</taxon>
        <taxon>Sar</taxon>
        <taxon>Stramenopiles</taxon>
        <taxon>Oomycota</taxon>
        <taxon>Peronosporomycetes</taxon>
        <taxon>Pythiales</taxon>
        <taxon>Pythiaceae</taxon>
        <taxon>Globisporangium</taxon>
    </lineage>
</organism>
<dbReference type="EMBL" id="GL376631">
    <property type="status" value="NOT_ANNOTATED_CDS"/>
    <property type="molecule type" value="Genomic_DNA"/>
</dbReference>
<keyword evidence="2" id="KW-0963">Cytoplasm</keyword>
<evidence type="ECO:0000256" key="3">
    <source>
        <dbReference type="ARBA" id="ARBA00022664"/>
    </source>
</evidence>
<dbReference type="Pfam" id="PF04938">
    <property type="entry name" value="SIP1"/>
    <property type="match status" value="1"/>
</dbReference>
<dbReference type="InterPro" id="IPR035426">
    <property type="entry name" value="Gemin2/Brr1"/>
</dbReference>
<dbReference type="InterPro" id="IPR017364">
    <property type="entry name" value="GEMIN2"/>
</dbReference>
<comment type="subcellular location">
    <subcellularLocation>
        <location evidence="1">Cytoplasm</location>
    </subcellularLocation>
</comment>
<dbReference type="Proteomes" id="UP000019132">
    <property type="component" value="Unassembled WGS sequence"/>
</dbReference>
<reference evidence="8" key="2">
    <citation type="submission" date="2010-04" db="EMBL/GenBank/DDBJ databases">
        <authorList>
            <person name="Buell R."/>
            <person name="Hamilton J."/>
            <person name="Hostetler J."/>
        </authorList>
    </citation>
    <scope>NUCLEOTIDE SEQUENCE [LARGE SCALE GENOMIC DNA]</scope>
    <source>
        <strain evidence="8">DAOM:BR144</strain>
    </source>
</reference>
<dbReference type="Gene3D" id="1.20.58.1070">
    <property type="match status" value="1"/>
</dbReference>
<dbReference type="AlphaFoldDB" id="K3WHS7"/>
<evidence type="ECO:0000256" key="2">
    <source>
        <dbReference type="ARBA" id="ARBA00022490"/>
    </source>
</evidence>
<sequence>MMAAVLPVDGADSVDIQAIVRRMQQGLPPADVQEYLWRVRIEAEGIPDVVVSDVDPRQFDANQTANMPSLPSFADTSVDAKLLPTDDWKYALLADFAELRQLIARWQELGPPDTEPQDAMDLLDGDAAGKGDTFLEPTLRTAVPRMSDEDGWKAFFFGKPDSAIDGTPPHLRLLLQFDQVLTRRLLAYHTDWLEDDVVLLSRARAVWIYALLARLDKPVHAGVAATIRQLLRRCWLLRNELSSSYSSDSNDDSVWALRLKSLNVLITITGDFFAQLHEPE</sequence>
<evidence type="ECO:0000256" key="5">
    <source>
        <dbReference type="ARBA" id="ARBA00025758"/>
    </source>
</evidence>
<evidence type="ECO:0000256" key="4">
    <source>
        <dbReference type="ARBA" id="ARBA00023187"/>
    </source>
</evidence>
<dbReference type="GO" id="GO:0005681">
    <property type="term" value="C:spliceosomal complex"/>
    <property type="evidence" value="ECO:0007669"/>
    <property type="project" value="InterPro"/>
</dbReference>
<dbReference type="PANTHER" id="PTHR12794">
    <property type="entry name" value="GEMIN2"/>
    <property type="match status" value="1"/>
</dbReference>
<proteinExistence type="inferred from homology"/>
<keyword evidence="3" id="KW-0507">mRNA processing</keyword>
<dbReference type="GO" id="GO:0000387">
    <property type="term" value="P:spliceosomal snRNP assembly"/>
    <property type="evidence" value="ECO:0007669"/>
    <property type="project" value="InterPro"/>
</dbReference>
<comment type="similarity">
    <text evidence="5">Belongs to the gemin-2 family.</text>
</comment>
<evidence type="ECO:0000313" key="8">
    <source>
        <dbReference type="Proteomes" id="UP000019132"/>
    </source>
</evidence>
<evidence type="ECO:0000256" key="1">
    <source>
        <dbReference type="ARBA" id="ARBA00004496"/>
    </source>
</evidence>
<evidence type="ECO:0000256" key="6">
    <source>
        <dbReference type="ARBA" id="ARBA00047179"/>
    </source>
</evidence>